<proteinExistence type="predicted"/>
<gene>
    <name evidence="1" type="ORF">AMECASPLE_039718</name>
</gene>
<name>A0ABV0ZUM2_9TELE</name>
<sequence length="106" mass="11891">MDTQPDTDRQKQPVYKFGTFITVGISLTDGGLMWLKVVGSCYDERKSETEKGREGRLRVLKSLISIPTQEWTFSAGIKTYTVTITCSHYSEAAAACVLHPQLHDLH</sequence>
<keyword evidence="2" id="KW-1185">Reference proteome</keyword>
<dbReference type="Proteomes" id="UP001469553">
    <property type="component" value="Unassembled WGS sequence"/>
</dbReference>
<evidence type="ECO:0000313" key="2">
    <source>
        <dbReference type="Proteomes" id="UP001469553"/>
    </source>
</evidence>
<comment type="caution">
    <text evidence="1">The sequence shown here is derived from an EMBL/GenBank/DDBJ whole genome shotgun (WGS) entry which is preliminary data.</text>
</comment>
<protein>
    <submittedName>
        <fullName evidence="1">Uncharacterized protein</fullName>
    </submittedName>
</protein>
<dbReference type="EMBL" id="JAHRIP010074701">
    <property type="protein sequence ID" value="MEQ2309527.1"/>
    <property type="molecule type" value="Genomic_DNA"/>
</dbReference>
<evidence type="ECO:0000313" key="1">
    <source>
        <dbReference type="EMBL" id="MEQ2309527.1"/>
    </source>
</evidence>
<accession>A0ABV0ZUM2</accession>
<organism evidence="1 2">
    <name type="scientific">Ameca splendens</name>
    <dbReference type="NCBI Taxonomy" id="208324"/>
    <lineage>
        <taxon>Eukaryota</taxon>
        <taxon>Metazoa</taxon>
        <taxon>Chordata</taxon>
        <taxon>Craniata</taxon>
        <taxon>Vertebrata</taxon>
        <taxon>Euteleostomi</taxon>
        <taxon>Actinopterygii</taxon>
        <taxon>Neopterygii</taxon>
        <taxon>Teleostei</taxon>
        <taxon>Neoteleostei</taxon>
        <taxon>Acanthomorphata</taxon>
        <taxon>Ovalentaria</taxon>
        <taxon>Atherinomorphae</taxon>
        <taxon>Cyprinodontiformes</taxon>
        <taxon>Goodeidae</taxon>
        <taxon>Ameca</taxon>
    </lineage>
</organism>
<reference evidence="1 2" key="1">
    <citation type="submission" date="2021-06" db="EMBL/GenBank/DDBJ databases">
        <authorList>
            <person name="Palmer J.M."/>
        </authorList>
    </citation>
    <scope>NUCLEOTIDE SEQUENCE [LARGE SCALE GENOMIC DNA]</scope>
    <source>
        <strain evidence="1 2">AS_MEX2019</strain>
        <tissue evidence="1">Muscle</tissue>
    </source>
</reference>